<feature type="compositionally biased region" description="Polar residues" evidence="1">
    <location>
        <begin position="365"/>
        <end position="391"/>
    </location>
</feature>
<proteinExistence type="predicted"/>
<accession>A0A2T9ZA65</accession>
<protein>
    <submittedName>
        <fullName evidence="2">Uncharacterized protein</fullName>
    </submittedName>
</protein>
<dbReference type="AlphaFoldDB" id="A0A2T9ZA65"/>
<reference evidence="2 3" key="1">
    <citation type="journal article" date="2018" name="MBio">
        <title>Comparative Genomics Reveals the Core Gene Toolbox for the Fungus-Insect Symbiosis.</title>
        <authorList>
            <person name="Wang Y."/>
            <person name="Stata M."/>
            <person name="Wang W."/>
            <person name="Stajich J.E."/>
            <person name="White M.M."/>
            <person name="Moncalvo J.M."/>
        </authorList>
    </citation>
    <scope>NUCLEOTIDE SEQUENCE [LARGE SCALE GENOMIC DNA]</scope>
    <source>
        <strain evidence="2 3">SC-DP-2</strain>
    </source>
</reference>
<evidence type="ECO:0000256" key="1">
    <source>
        <dbReference type="SAM" id="MobiDB-lite"/>
    </source>
</evidence>
<evidence type="ECO:0000313" key="3">
    <source>
        <dbReference type="Proteomes" id="UP000245609"/>
    </source>
</evidence>
<feature type="region of interest" description="Disordered" evidence="1">
    <location>
        <begin position="364"/>
        <end position="391"/>
    </location>
</feature>
<comment type="caution">
    <text evidence="2">The sequence shown here is derived from an EMBL/GenBank/DDBJ whole genome shotgun (WGS) entry which is preliminary data.</text>
</comment>
<name>A0A2T9ZA65_9FUNG</name>
<dbReference type="EMBL" id="MBFS01001056">
    <property type="protein sequence ID" value="PVV01464.1"/>
    <property type="molecule type" value="Genomic_DNA"/>
</dbReference>
<sequence length="461" mass="52594">MEYLPPNLDYLVSNSLPDFQLYHHFLEGSFVLFRDLIFPIRTTLVQHEFLESSLEIINVDWVIFVNSIKSSASNDNALVAPISQKTIQCFRFLCENKPSSQEAMILLNSLHNFVQKMVDSSMVYYTSIVKINRDLNNIYLSCPDAIYECKNLGKNGVARDISELRARISPLLDPLAQVIDYANQTLVLWENISSSIKNTMEVFKINSVKIDSSAINFTRRRSLKNLNTNTQLPNTQKPSLFSKFFKSNFSKQEESQLRKEFHLYKIEQKAAIDDSESKTAMNIQPINKRNSTHLGNHSLYFDSVRFNTLNSKSGSNNMYLSRNTYSFRSSTSTPLQGNYQNHINGRSSEFKSRINTDIDQKYNARLSSSPGKSDGESLTNSPDNNKNQKLGFYNENSQKADISYYSPSLSASTLVQSPADLEINPVPSNSIYWIGKNMNKIVSEYDEFTENCIVLLEQFLA</sequence>
<keyword evidence="3" id="KW-1185">Reference proteome</keyword>
<evidence type="ECO:0000313" key="2">
    <source>
        <dbReference type="EMBL" id="PVV01464.1"/>
    </source>
</evidence>
<dbReference type="OrthoDB" id="5558287at2759"/>
<dbReference type="Proteomes" id="UP000245609">
    <property type="component" value="Unassembled WGS sequence"/>
</dbReference>
<gene>
    <name evidence="2" type="ORF">BB560_004115</name>
</gene>
<organism evidence="2 3">
    <name type="scientific">Smittium megazygosporum</name>
    <dbReference type="NCBI Taxonomy" id="133381"/>
    <lineage>
        <taxon>Eukaryota</taxon>
        <taxon>Fungi</taxon>
        <taxon>Fungi incertae sedis</taxon>
        <taxon>Zoopagomycota</taxon>
        <taxon>Kickxellomycotina</taxon>
        <taxon>Harpellomycetes</taxon>
        <taxon>Harpellales</taxon>
        <taxon>Legeriomycetaceae</taxon>
        <taxon>Smittium</taxon>
    </lineage>
</organism>